<feature type="region of interest" description="Disordered" evidence="3">
    <location>
        <begin position="945"/>
        <end position="964"/>
    </location>
</feature>
<reference evidence="5" key="1">
    <citation type="submission" date="2016-11" db="UniProtKB">
        <authorList>
            <consortium name="WormBaseParasite"/>
        </authorList>
    </citation>
    <scope>IDENTIFICATION</scope>
</reference>
<sequence>MKEVPRSVRTVSSLIISCLTFGQDSKVYCVKPLSGLTSHLSAAQGALKLGTIYVRAVLRNIREDPSSPSYSSSSAATADRGADEAFADASGASTDIIRSSFKHQSQVKTTLPKAPSALLPVVAAAAPAHAAVMRTRTNYGSPSTFFDDDDGDYGRRPRRRTQPASFGWKTECKPTYRRTEMSSSSLNSPEALNRIIFDLLCVWHDLKRPSEAVPTSDLGMSDKRETIGKIIFRLTSEIDQRINHLTADAAPRNFQEFAEEWCLLTWNLISVTTRLRSMEANDEEKSFLFKLNNQLIFLVNKARAIDPPLKENDVTFTAFHDSFATTLHTMHNLYQSLDHIPTAMDAHEFAHNVALFGQHDLFKFLEAFKAYCHVNNTALWHDVRAAQAHRMVDFNKINRESVTELVKFYTTMMYTLGIVTARLQGFRHECVYTRGLFSEHDDPVWHLMEMAFSAFELLLNDCILATEPSTNAILVTNNLFPMKITALAHGVLFRDFSVQIVSEEVAQQIQSEVRRQKLLEHSAPLGFFPSAALLAMKPSSGVKRNNATASADGGNTAHKKSDVNSKEAISIAPSFHTKHRCWMAKYPHLLCTTRQKFQDTVLDSRSGQIGKRPLFYFYVKAEIFSPSGKFFFTHTLSLPFTIATRRNQDCQVQRMMSSYTATCFWLYGAHIQDGLMLNWFDNGIQWETFKHLFSQHFKVNCDISRGFVDEDYELLKQKSQCAECAETESVIHHGSYDAAQKRITFKNILCPHLRYDIGKNTMRFSIWRGMLELLQMFSDQKTTVKDLWEKFFLMGFIEHNKIEKLLAPHEATMCLRLSFINSGSVCFTVKTSSQMRSSTSDEPTIMHLEPLDLKRLQAKSLAEYLRDIAVAEKIEYLMTAQNELIPMEKVFAMLHMFEEGPKDQLRDITSNVAKCGGVEVMQHVSFTALRVAVVTRRLEPPVFNSQGTRDLVTPPTSSSVFPNGNSDFLEKLQNLMNENSKTREDVIELLQMQNGHGHDYYMLPFAPVPPTSTPL</sequence>
<keyword evidence="4" id="KW-1185">Reference proteome</keyword>
<dbReference type="InterPro" id="IPR001217">
    <property type="entry name" value="STAT"/>
</dbReference>
<dbReference type="GO" id="GO:0003700">
    <property type="term" value="F:DNA-binding transcription factor activity"/>
    <property type="evidence" value="ECO:0007669"/>
    <property type="project" value="InterPro"/>
</dbReference>
<dbReference type="InterPro" id="IPR036860">
    <property type="entry name" value="SH2_dom_sf"/>
</dbReference>
<name>A0A1I7YWP0_9BILA</name>
<dbReference type="SUPFAM" id="SSF55550">
    <property type="entry name" value="SH2 domain"/>
    <property type="match status" value="1"/>
</dbReference>
<organism evidence="4 5">
    <name type="scientific">Steinernema glaseri</name>
    <dbReference type="NCBI Taxonomy" id="37863"/>
    <lineage>
        <taxon>Eukaryota</taxon>
        <taxon>Metazoa</taxon>
        <taxon>Ecdysozoa</taxon>
        <taxon>Nematoda</taxon>
        <taxon>Chromadorea</taxon>
        <taxon>Rhabditida</taxon>
        <taxon>Tylenchina</taxon>
        <taxon>Panagrolaimomorpha</taxon>
        <taxon>Strongyloidoidea</taxon>
        <taxon>Steinernematidae</taxon>
        <taxon>Steinernema</taxon>
    </lineage>
</organism>
<dbReference type="WBParaSite" id="L893_g20275.t2">
    <property type="protein sequence ID" value="L893_g20275.t2"/>
    <property type="gene ID" value="L893_g20275"/>
</dbReference>
<evidence type="ECO:0000256" key="2">
    <source>
        <dbReference type="SAM" id="Coils"/>
    </source>
</evidence>
<feature type="coiled-coil region" evidence="2">
    <location>
        <begin position="965"/>
        <end position="992"/>
    </location>
</feature>
<feature type="region of interest" description="Disordered" evidence="3">
    <location>
        <begin position="143"/>
        <end position="164"/>
    </location>
</feature>
<evidence type="ECO:0000256" key="1">
    <source>
        <dbReference type="ARBA" id="ARBA00022999"/>
    </source>
</evidence>
<evidence type="ECO:0000313" key="4">
    <source>
        <dbReference type="Proteomes" id="UP000095287"/>
    </source>
</evidence>
<dbReference type="PANTHER" id="PTHR11801">
    <property type="entry name" value="SIGNAL TRANSDUCER AND ACTIVATOR OF TRANSCRIPTION"/>
    <property type="match status" value="1"/>
</dbReference>
<dbReference type="GO" id="GO:0007165">
    <property type="term" value="P:signal transduction"/>
    <property type="evidence" value="ECO:0007669"/>
    <property type="project" value="InterPro"/>
</dbReference>
<accession>A0A1I7YWP0</accession>
<proteinExistence type="predicted"/>
<evidence type="ECO:0000256" key="3">
    <source>
        <dbReference type="SAM" id="MobiDB-lite"/>
    </source>
</evidence>
<dbReference type="Gene3D" id="3.30.505.10">
    <property type="entry name" value="SH2 domain"/>
    <property type="match status" value="1"/>
</dbReference>
<feature type="region of interest" description="Disordered" evidence="3">
    <location>
        <begin position="544"/>
        <end position="563"/>
    </location>
</feature>
<keyword evidence="2" id="KW-0175">Coiled coil</keyword>
<dbReference type="AlphaFoldDB" id="A0A1I7YWP0"/>
<evidence type="ECO:0000313" key="5">
    <source>
        <dbReference type="WBParaSite" id="L893_g20275.t2"/>
    </source>
</evidence>
<keyword evidence="1" id="KW-0727">SH2 domain</keyword>
<dbReference type="Proteomes" id="UP000095287">
    <property type="component" value="Unplaced"/>
</dbReference>
<protein>
    <submittedName>
        <fullName evidence="5">PINc domain-containing protein</fullName>
    </submittedName>
</protein>